<dbReference type="PROSITE" id="PS50088">
    <property type="entry name" value="ANK_REPEAT"/>
    <property type="match status" value="5"/>
</dbReference>
<name>A0A1I7TYJ5_9PELO</name>
<dbReference type="SMART" id="SM00248">
    <property type="entry name" value="ANK"/>
    <property type="match status" value="11"/>
</dbReference>
<sequence>MALIEALDRQDDDLIQKILNQNPMEVSVRNEENKVAIHYAASEASLNTLKIIFVADRTLVDVRDGTKQTPLLCAIMSGKIENAEFLANNGADVHAIDENGRNAIHWSVVCGQLESLNWSIVKGVDIQGKDYDQECTPLHYATCNEDTPPEVSQAIIVTLLKHGAQPNPIDADGRTPIHWCSSNGNLDAIEVIFKSGGDLTCRDKLNLNILHCAASHGYHEVIEFAVQNIDRSIIDDVDKAGHSPLFYAISFGHYEAALKLLQNHANPNHQDQRLATAAHSAAAKGQMRMLKLLKQFNASFDISNYRGDLPFHEAVIAGSKDVVEWLLAIDESQVDVANNTGRTALHLAASVGNLEMVILLCTRKCYVDALCRRDNEVFTPLDLAIRQRHDAVAEYLTKLCRARESKNFPPGEVENWIQNHEKMIKEAKKKRNDLIAEQRKKRRPSTSDGVVESERKIADVGVNTSQRSIKSADSAKVKRKYSKSTSVTNLIEVPAIPKNELEALKESIENGQKHVEENEDEFEILDVDEEFENLPPISDLSETSSSTESDHHSEDESEKSDDEELERKITVQEVDSKPPTSSKKSKKEVRIEPTKSGKKKSAGKQRSTVVMRVRREPEIGSDGGDVDIYDDGEEQPSEDEVEKNKKKNGKDGASSTVSNRRYIHERAIFQELTHLKRMQIQYGKVVNARKNARALFRNYYHPAEQVT</sequence>
<dbReference type="Pfam" id="PF12796">
    <property type="entry name" value="Ank_2"/>
    <property type="match status" value="3"/>
</dbReference>
<dbReference type="WBParaSite" id="Csp11.Scaffold629.g13078.t1">
    <property type="protein sequence ID" value="Csp11.Scaffold629.g13078.t1"/>
    <property type="gene ID" value="Csp11.Scaffold629.g13078"/>
</dbReference>
<feature type="repeat" description="ANK" evidence="3">
    <location>
        <begin position="172"/>
        <end position="204"/>
    </location>
</feature>
<dbReference type="PANTHER" id="PTHR24173">
    <property type="entry name" value="ANKYRIN REPEAT CONTAINING"/>
    <property type="match status" value="1"/>
</dbReference>
<feature type="region of interest" description="Disordered" evidence="4">
    <location>
        <begin position="535"/>
        <end position="659"/>
    </location>
</feature>
<feature type="repeat" description="ANK" evidence="3">
    <location>
        <begin position="66"/>
        <end position="98"/>
    </location>
</feature>
<dbReference type="PROSITE" id="PS50297">
    <property type="entry name" value="ANK_REP_REGION"/>
    <property type="match status" value="3"/>
</dbReference>
<feature type="compositionally biased region" description="Acidic residues" evidence="4">
    <location>
        <begin position="555"/>
        <end position="564"/>
    </location>
</feature>
<evidence type="ECO:0000313" key="6">
    <source>
        <dbReference type="WBParaSite" id="Csp11.Scaffold629.g13078.t1"/>
    </source>
</evidence>
<feature type="repeat" description="ANK" evidence="3">
    <location>
        <begin position="340"/>
        <end position="360"/>
    </location>
</feature>
<keyword evidence="1" id="KW-0677">Repeat</keyword>
<dbReference type="Pfam" id="PF13637">
    <property type="entry name" value="Ank_4"/>
    <property type="match status" value="2"/>
</dbReference>
<feature type="region of interest" description="Disordered" evidence="4">
    <location>
        <begin position="432"/>
        <end position="484"/>
    </location>
</feature>
<keyword evidence="5" id="KW-1185">Reference proteome</keyword>
<keyword evidence="2 3" id="KW-0040">ANK repeat</keyword>
<feature type="compositionally biased region" description="Polar residues" evidence="4">
    <location>
        <begin position="462"/>
        <end position="471"/>
    </location>
</feature>
<evidence type="ECO:0000256" key="4">
    <source>
        <dbReference type="SAM" id="MobiDB-lite"/>
    </source>
</evidence>
<dbReference type="InterPro" id="IPR002110">
    <property type="entry name" value="Ankyrin_rpt"/>
</dbReference>
<dbReference type="AlphaFoldDB" id="A0A1I7TYJ5"/>
<protein>
    <submittedName>
        <fullName evidence="6">ANK_REP_REGION domain-containing protein</fullName>
    </submittedName>
</protein>
<feature type="compositionally biased region" description="Basic and acidic residues" evidence="4">
    <location>
        <begin position="565"/>
        <end position="576"/>
    </location>
</feature>
<organism evidence="5 6">
    <name type="scientific">Caenorhabditis tropicalis</name>
    <dbReference type="NCBI Taxonomy" id="1561998"/>
    <lineage>
        <taxon>Eukaryota</taxon>
        <taxon>Metazoa</taxon>
        <taxon>Ecdysozoa</taxon>
        <taxon>Nematoda</taxon>
        <taxon>Chromadorea</taxon>
        <taxon>Rhabditida</taxon>
        <taxon>Rhabditina</taxon>
        <taxon>Rhabditomorpha</taxon>
        <taxon>Rhabditoidea</taxon>
        <taxon>Rhabditidae</taxon>
        <taxon>Peloderinae</taxon>
        <taxon>Caenorhabditis</taxon>
    </lineage>
</organism>
<proteinExistence type="predicted"/>
<accession>A0A1I7TYJ5</accession>
<dbReference type="PANTHER" id="PTHR24173:SF74">
    <property type="entry name" value="ANKYRIN REPEAT DOMAIN-CONTAINING PROTEIN 16"/>
    <property type="match status" value="1"/>
</dbReference>
<dbReference type="STRING" id="1561998.A0A1I7TYJ5"/>
<evidence type="ECO:0000256" key="3">
    <source>
        <dbReference type="PROSITE-ProRule" id="PRU00023"/>
    </source>
</evidence>
<dbReference type="InterPro" id="IPR036770">
    <property type="entry name" value="Ankyrin_rpt-contain_sf"/>
</dbReference>
<evidence type="ECO:0000256" key="2">
    <source>
        <dbReference type="ARBA" id="ARBA00023043"/>
    </source>
</evidence>
<feature type="repeat" description="ANK" evidence="3">
    <location>
        <begin position="133"/>
        <end position="171"/>
    </location>
</feature>
<feature type="compositionally biased region" description="Acidic residues" evidence="4">
    <location>
        <begin position="624"/>
        <end position="641"/>
    </location>
</feature>
<feature type="repeat" description="ANK" evidence="3">
    <location>
        <begin position="240"/>
        <end position="272"/>
    </location>
</feature>
<reference evidence="6" key="1">
    <citation type="submission" date="2016-11" db="UniProtKB">
        <authorList>
            <consortium name="WormBaseParasite"/>
        </authorList>
    </citation>
    <scope>IDENTIFICATION</scope>
</reference>
<dbReference type="eggNOG" id="KOG0504">
    <property type="taxonomic scope" value="Eukaryota"/>
</dbReference>
<dbReference type="Gene3D" id="1.25.40.20">
    <property type="entry name" value="Ankyrin repeat-containing domain"/>
    <property type="match status" value="3"/>
</dbReference>
<dbReference type="SUPFAM" id="SSF48403">
    <property type="entry name" value="Ankyrin repeat"/>
    <property type="match status" value="1"/>
</dbReference>
<dbReference type="Proteomes" id="UP000095282">
    <property type="component" value="Unplaced"/>
</dbReference>
<evidence type="ECO:0000313" key="5">
    <source>
        <dbReference type="Proteomes" id="UP000095282"/>
    </source>
</evidence>
<evidence type="ECO:0000256" key="1">
    <source>
        <dbReference type="ARBA" id="ARBA00022737"/>
    </source>
</evidence>
<feature type="compositionally biased region" description="Low complexity" evidence="4">
    <location>
        <begin position="538"/>
        <end position="547"/>
    </location>
</feature>